<dbReference type="PANTHER" id="PTHR43601">
    <property type="entry name" value="THIOREDOXIN, MITOCHONDRIAL"/>
    <property type="match status" value="1"/>
</dbReference>
<gene>
    <name evidence="2" type="ORF">CF168_08705</name>
</gene>
<dbReference type="GO" id="GO:0006950">
    <property type="term" value="P:response to stress"/>
    <property type="evidence" value="ECO:0007669"/>
    <property type="project" value="UniProtKB-ARBA"/>
</dbReference>
<evidence type="ECO:0000313" key="2">
    <source>
        <dbReference type="EMBL" id="ASK68952.1"/>
    </source>
</evidence>
<dbReference type="AlphaFoldDB" id="A0A220UM36"/>
<dbReference type="InterPro" id="IPR011990">
    <property type="entry name" value="TPR-like_helical_dom_sf"/>
</dbReference>
<dbReference type="Pfam" id="PF14559">
    <property type="entry name" value="TPR_19"/>
    <property type="match status" value="1"/>
</dbReference>
<accession>A0A220UM36</accession>
<feature type="domain" description="Thioredoxin" evidence="1">
    <location>
        <begin position="5"/>
        <end position="105"/>
    </location>
</feature>
<organism evidence="2 3">
    <name type="scientific">Shewanella bicestrii</name>
    <dbReference type="NCBI Taxonomy" id="2018305"/>
    <lineage>
        <taxon>Bacteria</taxon>
        <taxon>Pseudomonadati</taxon>
        <taxon>Pseudomonadota</taxon>
        <taxon>Gammaproteobacteria</taxon>
        <taxon>Alteromonadales</taxon>
        <taxon>Shewanellaceae</taxon>
        <taxon>Shewanella</taxon>
    </lineage>
</organism>
<dbReference type="Gene3D" id="3.40.30.10">
    <property type="entry name" value="Glutaredoxin"/>
    <property type="match status" value="1"/>
</dbReference>
<dbReference type="SUPFAM" id="SSF48452">
    <property type="entry name" value="TPR-like"/>
    <property type="match status" value="1"/>
</dbReference>
<dbReference type="InterPro" id="IPR036249">
    <property type="entry name" value="Thioredoxin-like_sf"/>
</dbReference>
<dbReference type="PANTHER" id="PTHR43601:SF3">
    <property type="entry name" value="THIOREDOXIN, MITOCHONDRIAL"/>
    <property type="match status" value="1"/>
</dbReference>
<sequence>MDNILDLTKDNIQQVVDASMQQLVVMVFWAQPQPQSVAMVQTLEQLAAQHAGRFVLAKVNCETELEIANYFRIQALPTTLVLDKGQPIDGFAGMQEVAQVNAMLEKHLPPLWQLQLEQAKALLALSQVSAEDLSTAAVLLKDAYSASNQAAEVSLVLADVYLMQGELAQAQLLLEQIGLADQDGYYQSLKAKLTLALDAADTPEIRDLQQKFEHNPQDLVLLLELCKALHSAHRDEEALAHLYSVLSKDLTAENGKVKQVFMEILTALGQGNSLANQYRRKLYTLLY</sequence>
<dbReference type="EMBL" id="CP022358">
    <property type="protein sequence ID" value="ASK68952.1"/>
    <property type="molecule type" value="Genomic_DNA"/>
</dbReference>
<keyword evidence="3" id="KW-1185">Reference proteome</keyword>
<evidence type="ECO:0000259" key="1">
    <source>
        <dbReference type="Pfam" id="PF00085"/>
    </source>
</evidence>
<dbReference type="GO" id="GO:0045454">
    <property type="term" value="P:cell redox homeostasis"/>
    <property type="evidence" value="ECO:0007669"/>
    <property type="project" value="TreeGrafter"/>
</dbReference>
<proteinExistence type="predicted"/>
<protein>
    <submittedName>
        <fullName evidence="2">Co-chaperone YbbN</fullName>
    </submittedName>
</protein>
<dbReference type="Proteomes" id="UP000198367">
    <property type="component" value="Chromosome"/>
</dbReference>
<dbReference type="Pfam" id="PF14561">
    <property type="entry name" value="TPR_20"/>
    <property type="match status" value="1"/>
</dbReference>
<dbReference type="RefSeq" id="WP_089067610.1">
    <property type="nucleotide sequence ID" value="NZ_CP022358.1"/>
</dbReference>
<reference evidence="2 3" key="1">
    <citation type="submission" date="2017-07" db="EMBL/GenBank/DDBJ databases">
        <title>Phenotypical and genomic characterization of a clinical isolate of Shewanella bicestrii sp. nov. producing an extended-spectrum beta-lactamase and a new oxacillinase variant.</title>
        <authorList>
            <person name="Jousset A.B."/>
            <person name="Bonnin R.A."/>
            <person name="Girlich D."/>
            <person name="Dabos L."/>
            <person name="Potron A."/>
            <person name="Dortet L."/>
            <person name="Glaser P."/>
            <person name="Naas T."/>
        </authorList>
    </citation>
    <scope>NUCLEOTIDE SEQUENCE [LARGE SCALE GENOMIC DNA]</scope>
    <source>
        <strain evidence="2 3">JAB-1</strain>
    </source>
</reference>
<dbReference type="KEGG" id="sbj:CF168_08705"/>
<evidence type="ECO:0000313" key="3">
    <source>
        <dbReference type="Proteomes" id="UP000198367"/>
    </source>
</evidence>
<dbReference type="Gene3D" id="1.25.40.10">
    <property type="entry name" value="Tetratricopeptide repeat domain"/>
    <property type="match status" value="2"/>
</dbReference>
<dbReference type="CDD" id="cd02956">
    <property type="entry name" value="ybbN"/>
    <property type="match status" value="1"/>
</dbReference>
<name>A0A220UM36_9GAMM</name>
<dbReference type="InterPro" id="IPR013766">
    <property type="entry name" value="Thioredoxin_domain"/>
</dbReference>
<dbReference type="Pfam" id="PF00085">
    <property type="entry name" value="Thioredoxin"/>
    <property type="match status" value="1"/>
</dbReference>
<dbReference type="SUPFAM" id="SSF52833">
    <property type="entry name" value="Thioredoxin-like"/>
    <property type="match status" value="1"/>
</dbReference>